<dbReference type="GO" id="GO:0030170">
    <property type="term" value="F:pyridoxal phosphate binding"/>
    <property type="evidence" value="ECO:0007669"/>
    <property type="project" value="InterPro"/>
</dbReference>
<accession>A0A8J4AL80</accession>
<feature type="region of interest" description="Disordered" evidence="6">
    <location>
        <begin position="1"/>
        <end position="87"/>
    </location>
</feature>
<dbReference type="InterPro" id="IPR036388">
    <property type="entry name" value="WH-like_DNA-bd_sf"/>
</dbReference>
<evidence type="ECO:0000256" key="3">
    <source>
        <dbReference type="ARBA" id="ARBA00023015"/>
    </source>
</evidence>
<dbReference type="InterPro" id="IPR000524">
    <property type="entry name" value="Tscrpt_reg_HTH_GntR"/>
</dbReference>
<protein>
    <submittedName>
        <fullName evidence="8">GntR family transcriptional regulator</fullName>
    </submittedName>
</protein>
<feature type="domain" description="HTH gntR-type" evidence="7">
    <location>
        <begin position="92"/>
        <end position="160"/>
    </location>
</feature>
<dbReference type="InterPro" id="IPR015424">
    <property type="entry name" value="PyrdxlP-dep_Trfase"/>
</dbReference>
<keyword evidence="2" id="KW-0663">Pyridoxal phosphate</keyword>
<dbReference type="InterPro" id="IPR004839">
    <property type="entry name" value="Aminotransferase_I/II_large"/>
</dbReference>
<evidence type="ECO:0000256" key="4">
    <source>
        <dbReference type="ARBA" id="ARBA00023125"/>
    </source>
</evidence>
<feature type="compositionally biased region" description="Basic and acidic residues" evidence="6">
    <location>
        <begin position="1"/>
        <end position="10"/>
    </location>
</feature>
<keyword evidence="5" id="KW-0804">Transcription</keyword>
<dbReference type="Proteomes" id="UP000614996">
    <property type="component" value="Unassembled WGS sequence"/>
</dbReference>
<feature type="compositionally biased region" description="Low complexity" evidence="6">
    <location>
        <begin position="27"/>
        <end position="80"/>
    </location>
</feature>
<dbReference type="GO" id="GO:0003700">
    <property type="term" value="F:DNA-binding transcription factor activity"/>
    <property type="evidence" value="ECO:0007669"/>
    <property type="project" value="InterPro"/>
</dbReference>
<dbReference type="GO" id="GO:0003677">
    <property type="term" value="F:DNA binding"/>
    <property type="evidence" value="ECO:0007669"/>
    <property type="project" value="UniProtKB-KW"/>
</dbReference>
<dbReference type="InterPro" id="IPR051446">
    <property type="entry name" value="HTH_trans_reg/aminotransferase"/>
</dbReference>
<dbReference type="InterPro" id="IPR015421">
    <property type="entry name" value="PyrdxlP-dep_Trfase_major"/>
</dbReference>
<organism evidence="8 9">
    <name type="scientific">Actinocatenispora comari</name>
    <dbReference type="NCBI Taxonomy" id="2807577"/>
    <lineage>
        <taxon>Bacteria</taxon>
        <taxon>Bacillati</taxon>
        <taxon>Actinomycetota</taxon>
        <taxon>Actinomycetes</taxon>
        <taxon>Micromonosporales</taxon>
        <taxon>Micromonosporaceae</taxon>
        <taxon>Actinocatenispora</taxon>
    </lineage>
</organism>
<evidence type="ECO:0000313" key="9">
    <source>
        <dbReference type="Proteomes" id="UP000614996"/>
    </source>
</evidence>
<sequence>MHRSNDEQDQRSITAAGPPRTTPAPTTPASAGATPSDAALSEAAPSDAALARAAPSDAALSEAAPSEAAPGKAAPGEGADFLGLDPGTAPGGRVTDWLTDRIRAAIGDGRLPVGARLPAGRTLAADLHVSRGVVTGAYQRLADEGHLVGRGRAGTVVVGVPAPARSEPAAPAPTPAGSLFAAVPGPDVFDRLRAAPARIDLTPGVPDLTAFPRAAWLRAERAVLADLASDRLGYGDPRGMPALRAAIVDWLARYRGIRADPADLVVVAGTAQSLTLLGRILAGGGAGRIAVEDPGSLGTRQHLAAAGLATEPVPVDAEGLVVDRLAATGAPAVLVTPAHQFPTGVVLSGARRRALAAWAAGGGLVIEDDYDSEHRYDRAPAPALHAMAPDRVIYLGSGSKTLAPALRIGWILVPPAYRSAVIEAKRYADLGNATLPQLVLARLMADGGLERQLRTLRARHRRRRDAMIAVIAARLPAATVGGAAAGLHLTVTLPLDRPDTEVAAAALDAGVKVHPLSWHRQTPGEPGFVLGYAARTAGEIDAGVALLAAALAAR</sequence>
<dbReference type="SMART" id="SM00345">
    <property type="entry name" value="HTH_GNTR"/>
    <property type="match status" value="1"/>
</dbReference>
<reference evidence="9" key="1">
    <citation type="journal article" date="2021" name="Int. J. Syst. Evol. Microbiol.">
        <title>Actinocatenispora comari sp. nov., an endophytic actinomycete isolated from aerial parts of Comarum salesowianum.</title>
        <authorList>
            <person name="Oyunbileg N."/>
            <person name="Iizaka Y."/>
            <person name="Hamada M."/>
            <person name="Davaapurev B.O."/>
            <person name="Fukumoto A."/>
            <person name="Tsetseg B."/>
            <person name="Kato F."/>
            <person name="Tamura T."/>
            <person name="Batkhuu J."/>
            <person name="Anzai Y."/>
        </authorList>
    </citation>
    <scope>NUCLEOTIDE SEQUENCE [LARGE SCALE GENOMIC DNA]</scope>
    <source>
        <strain evidence="9">NUM-2625</strain>
    </source>
</reference>
<dbReference type="PANTHER" id="PTHR46577:SF1">
    <property type="entry name" value="HTH-TYPE TRANSCRIPTIONAL REGULATORY PROTEIN GABR"/>
    <property type="match status" value="1"/>
</dbReference>
<keyword evidence="3" id="KW-0805">Transcription regulation</keyword>
<dbReference type="PANTHER" id="PTHR46577">
    <property type="entry name" value="HTH-TYPE TRANSCRIPTIONAL REGULATORY PROTEIN GABR"/>
    <property type="match status" value="1"/>
</dbReference>
<evidence type="ECO:0000259" key="7">
    <source>
        <dbReference type="PROSITE" id="PS50949"/>
    </source>
</evidence>
<dbReference type="Gene3D" id="3.40.640.10">
    <property type="entry name" value="Type I PLP-dependent aspartate aminotransferase-like (Major domain)"/>
    <property type="match status" value="1"/>
</dbReference>
<dbReference type="AlphaFoldDB" id="A0A8J4AL80"/>
<evidence type="ECO:0000256" key="5">
    <source>
        <dbReference type="ARBA" id="ARBA00023163"/>
    </source>
</evidence>
<gene>
    <name evidence="8" type="ORF">NUM_67410</name>
</gene>
<dbReference type="Pfam" id="PF00155">
    <property type="entry name" value="Aminotran_1_2"/>
    <property type="match status" value="1"/>
</dbReference>
<keyword evidence="9" id="KW-1185">Reference proteome</keyword>
<name>A0A8J4AL80_9ACTN</name>
<dbReference type="RefSeq" id="WP_225919036.1">
    <property type="nucleotide sequence ID" value="NZ_BOPO01000147.1"/>
</dbReference>
<dbReference type="CDD" id="cd00609">
    <property type="entry name" value="AAT_like"/>
    <property type="match status" value="1"/>
</dbReference>
<evidence type="ECO:0000256" key="6">
    <source>
        <dbReference type="SAM" id="MobiDB-lite"/>
    </source>
</evidence>
<dbReference type="CDD" id="cd07377">
    <property type="entry name" value="WHTH_GntR"/>
    <property type="match status" value="1"/>
</dbReference>
<keyword evidence="4" id="KW-0238">DNA-binding</keyword>
<dbReference type="EMBL" id="BOPO01000147">
    <property type="protein sequence ID" value="GIL31487.1"/>
    <property type="molecule type" value="Genomic_DNA"/>
</dbReference>
<proteinExistence type="inferred from homology"/>
<dbReference type="Pfam" id="PF00392">
    <property type="entry name" value="GntR"/>
    <property type="match status" value="1"/>
</dbReference>
<dbReference type="PROSITE" id="PS50949">
    <property type="entry name" value="HTH_GNTR"/>
    <property type="match status" value="1"/>
</dbReference>
<dbReference type="SUPFAM" id="SSF53383">
    <property type="entry name" value="PLP-dependent transferases"/>
    <property type="match status" value="1"/>
</dbReference>
<evidence type="ECO:0000256" key="2">
    <source>
        <dbReference type="ARBA" id="ARBA00022898"/>
    </source>
</evidence>
<comment type="caution">
    <text evidence="8">The sequence shown here is derived from an EMBL/GenBank/DDBJ whole genome shotgun (WGS) entry which is preliminary data.</text>
</comment>
<dbReference type="Gene3D" id="1.10.10.10">
    <property type="entry name" value="Winged helix-like DNA-binding domain superfamily/Winged helix DNA-binding domain"/>
    <property type="match status" value="1"/>
</dbReference>
<evidence type="ECO:0000313" key="8">
    <source>
        <dbReference type="EMBL" id="GIL31487.1"/>
    </source>
</evidence>
<comment type="similarity">
    <text evidence="1">In the C-terminal section; belongs to the class-I pyridoxal-phosphate-dependent aminotransferase family.</text>
</comment>
<dbReference type="InterPro" id="IPR036390">
    <property type="entry name" value="WH_DNA-bd_sf"/>
</dbReference>
<evidence type="ECO:0000256" key="1">
    <source>
        <dbReference type="ARBA" id="ARBA00005384"/>
    </source>
</evidence>
<dbReference type="SUPFAM" id="SSF46785">
    <property type="entry name" value="Winged helix' DNA-binding domain"/>
    <property type="match status" value="1"/>
</dbReference>